<evidence type="ECO:0000313" key="2">
    <source>
        <dbReference type="Proteomes" id="UP001283361"/>
    </source>
</evidence>
<protein>
    <submittedName>
        <fullName evidence="1">Uncharacterized protein</fullName>
    </submittedName>
</protein>
<keyword evidence="2" id="KW-1185">Reference proteome</keyword>
<organism evidence="1 2">
    <name type="scientific">Elysia crispata</name>
    <name type="common">lettuce slug</name>
    <dbReference type="NCBI Taxonomy" id="231223"/>
    <lineage>
        <taxon>Eukaryota</taxon>
        <taxon>Metazoa</taxon>
        <taxon>Spiralia</taxon>
        <taxon>Lophotrochozoa</taxon>
        <taxon>Mollusca</taxon>
        <taxon>Gastropoda</taxon>
        <taxon>Heterobranchia</taxon>
        <taxon>Euthyneura</taxon>
        <taxon>Panpulmonata</taxon>
        <taxon>Sacoglossa</taxon>
        <taxon>Placobranchoidea</taxon>
        <taxon>Plakobranchidae</taxon>
        <taxon>Elysia</taxon>
    </lineage>
</organism>
<dbReference type="AlphaFoldDB" id="A0AAE1CXF4"/>
<comment type="caution">
    <text evidence="1">The sequence shown here is derived from an EMBL/GenBank/DDBJ whole genome shotgun (WGS) entry which is preliminary data.</text>
</comment>
<evidence type="ECO:0000313" key="1">
    <source>
        <dbReference type="EMBL" id="KAK3741732.1"/>
    </source>
</evidence>
<gene>
    <name evidence="1" type="ORF">RRG08_015979</name>
</gene>
<sequence length="219" mass="24281">MVPSPAGFIRIVYDSIMDSTVEWEAGGVGEDVRDRKSQAVAVSPHIEQESGTNVGGWRRRSLRVTRVDHCGSQELITAGHKGKSLRVTRVDRCGSQELITAGHKGKDHYVSQGRSLRSQEWVTLNTRKGSLCVLEADHYVHKSGLLLIPGVDHCVSQELITAGHKIISLRVTKVDHCWSQEWITRVTRIDHCGSQEMITMGPGSRLLRSQELTTAGHKI</sequence>
<accession>A0AAE1CXF4</accession>
<dbReference type="Proteomes" id="UP001283361">
    <property type="component" value="Unassembled WGS sequence"/>
</dbReference>
<dbReference type="EMBL" id="JAWDGP010006398">
    <property type="protein sequence ID" value="KAK3741732.1"/>
    <property type="molecule type" value="Genomic_DNA"/>
</dbReference>
<proteinExistence type="predicted"/>
<name>A0AAE1CXF4_9GAST</name>
<reference evidence="1" key="1">
    <citation type="journal article" date="2023" name="G3 (Bethesda)">
        <title>A reference genome for the long-term kleptoplast-retaining sea slug Elysia crispata morphotype clarki.</title>
        <authorList>
            <person name="Eastman K.E."/>
            <person name="Pendleton A.L."/>
            <person name="Shaikh M.A."/>
            <person name="Suttiyut T."/>
            <person name="Ogas R."/>
            <person name="Tomko P."/>
            <person name="Gavelis G."/>
            <person name="Widhalm J.R."/>
            <person name="Wisecaver J.H."/>
        </authorList>
    </citation>
    <scope>NUCLEOTIDE SEQUENCE</scope>
    <source>
        <strain evidence="1">ECLA1</strain>
    </source>
</reference>